<feature type="transmembrane region" description="Helical" evidence="8">
    <location>
        <begin position="7"/>
        <end position="29"/>
    </location>
</feature>
<evidence type="ECO:0000256" key="4">
    <source>
        <dbReference type="ARBA" id="ARBA00022475"/>
    </source>
</evidence>
<keyword evidence="3" id="KW-0813">Transport</keyword>
<feature type="transmembrane region" description="Helical" evidence="8">
    <location>
        <begin position="204"/>
        <end position="226"/>
    </location>
</feature>
<comment type="similarity">
    <text evidence="2 8">Belongs to the 4-toluene sulfonate uptake permease (TSUP) (TC 2.A.102) family.</text>
</comment>
<keyword evidence="10" id="KW-1185">Reference proteome</keyword>
<feature type="transmembrane region" description="Helical" evidence="8">
    <location>
        <begin position="101"/>
        <end position="118"/>
    </location>
</feature>
<evidence type="ECO:0000256" key="7">
    <source>
        <dbReference type="ARBA" id="ARBA00023136"/>
    </source>
</evidence>
<keyword evidence="7 8" id="KW-0472">Membrane</keyword>
<dbReference type="PANTHER" id="PTHR30269:SF0">
    <property type="entry name" value="MEMBRANE TRANSPORTER PROTEIN YFCA-RELATED"/>
    <property type="match status" value="1"/>
</dbReference>
<gene>
    <name evidence="9" type="ORF">JMA39_04500</name>
</gene>
<evidence type="ECO:0000256" key="2">
    <source>
        <dbReference type="ARBA" id="ARBA00009142"/>
    </source>
</evidence>
<name>A0ABS1SV35_9GAMM</name>
<evidence type="ECO:0000313" key="10">
    <source>
        <dbReference type="Proteomes" id="UP000604898"/>
    </source>
</evidence>
<evidence type="ECO:0000256" key="1">
    <source>
        <dbReference type="ARBA" id="ARBA00004651"/>
    </source>
</evidence>
<dbReference type="RefSeq" id="WP_202720629.1">
    <property type="nucleotide sequence ID" value="NZ_BPEX01000001.1"/>
</dbReference>
<keyword evidence="4 8" id="KW-1003">Cell membrane</keyword>
<dbReference type="Proteomes" id="UP000604898">
    <property type="component" value="Unassembled WGS sequence"/>
</dbReference>
<comment type="caution">
    <text evidence="9">The sequence shown here is derived from an EMBL/GenBank/DDBJ whole genome shotgun (WGS) entry which is preliminary data.</text>
</comment>
<protein>
    <recommendedName>
        <fullName evidence="8">Probable membrane transporter protein</fullName>
    </recommendedName>
</protein>
<sequence>MSITEYLYLGVIALISGIAQATVGGGGLLQLPALFNAMPGVAVPIVIGTNKLALLASGIHNVRRYAFSIELPWRLIVPAIISGCIFAFIGSSLLDDVSESWFKPILLVIMIALAIYTFRNKDLGEKASEPLFTHHQRKVSAVMGAILGFYQGMFGPATLSFAILGNIRAFGMDFLHAMASSQVLSTLFNVSALVWFISHGYFDIKLAAIMTIGTLTGSIIGTRIALIGGNRVIKILFIMMLLIEIGRYSWGLFH</sequence>
<keyword evidence="5 8" id="KW-0812">Transmembrane</keyword>
<keyword evidence="6 8" id="KW-1133">Transmembrane helix</keyword>
<feature type="transmembrane region" description="Helical" evidence="8">
    <location>
        <begin position="139"/>
        <end position="163"/>
    </location>
</feature>
<evidence type="ECO:0000256" key="5">
    <source>
        <dbReference type="ARBA" id="ARBA00022692"/>
    </source>
</evidence>
<organism evidence="9 10">
    <name type="scientific">Shewanella schlegeliana</name>
    <dbReference type="NCBI Taxonomy" id="190308"/>
    <lineage>
        <taxon>Bacteria</taxon>
        <taxon>Pseudomonadati</taxon>
        <taxon>Pseudomonadota</taxon>
        <taxon>Gammaproteobacteria</taxon>
        <taxon>Alteromonadales</taxon>
        <taxon>Shewanellaceae</taxon>
        <taxon>Shewanella</taxon>
    </lineage>
</organism>
<evidence type="ECO:0000256" key="6">
    <source>
        <dbReference type="ARBA" id="ARBA00022989"/>
    </source>
</evidence>
<evidence type="ECO:0000256" key="8">
    <source>
        <dbReference type="RuleBase" id="RU363041"/>
    </source>
</evidence>
<proteinExistence type="inferred from homology"/>
<feature type="transmembrane region" description="Helical" evidence="8">
    <location>
        <begin position="175"/>
        <end position="197"/>
    </location>
</feature>
<dbReference type="EMBL" id="JAESVD010000002">
    <property type="protein sequence ID" value="MBL4912397.1"/>
    <property type="molecule type" value="Genomic_DNA"/>
</dbReference>
<comment type="subcellular location">
    <subcellularLocation>
        <location evidence="1 8">Cell membrane</location>
        <topology evidence="1 8">Multi-pass membrane protein</topology>
    </subcellularLocation>
</comment>
<reference evidence="9 10" key="1">
    <citation type="submission" date="2021-01" db="EMBL/GenBank/DDBJ databases">
        <title>Genome sequence of Shewanella schlegeliana JCM 11561.</title>
        <authorList>
            <person name="Zhang H."/>
            <person name="Li C."/>
        </authorList>
    </citation>
    <scope>NUCLEOTIDE SEQUENCE [LARGE SCALE GENOMIC DNA]</scope>
    <source>
        <strain evidence="9 10">JCM 11561</strain>
    </source>
</reference>
<evidence type="ECO:0000256" key="3">
    <source>
        <dbReference type="ARBA" id="ARBA00022448"/>
    </source>
</evidence>
<feature type="transmembrane region" description="Helical" evidence="8">
    <location>
        <begin position="71"/>
        <end position="89"/>
    </location>
</feature>
<accession>A0ABS1SV35</accession>
<dbReference type="PANTHER" id="PTHR30269">
    <property type="entry name" value="TRANSMEMBRANE PROTEIN YFCA"/>
    <property type="match status" value="1"/>
</dbReference>
<evidence type="ECO:0000313" key="9">
    <source>
        <dbReference type="EMBL" id="MBL4912397.1"/>
    </source>
</evidence>
<dbReference type="Pfam" id="PF01925">
    <property type="entry name" value="TauE"/>
    <property type="match status" value="1"/>
</dbReference>
<dbReference type="InterPro" id="IPR052017">
    <property type="entry name" value="TSUP"/>
</dbReference>
<dbReference type="InterPro" id="IPR002781">
    <property type="entry name" value="TM_pro_TauE-like"/>
</dbReference>